<feature type="chain" id="PRO_5046530730" description="DUF5777 domain-containing protein" evidence="1">
    <location>
        <begin position="28"/>
        <end position="292"/>
    </location>
</feature>
<evidence type="ECO:0000313" key="4">
    <source>
        <dbReference type="Proteomes" id="UP001497602"/>
    </source>
</evidence>
<accession>A0ABM9PH62</accession>
<dbReference type="Proteomes" id="UP001497602">
    <property type="component" value="Unassembled WGS sequence"/>
</dbReference>
<proteinExistence type="predicted"/>
<evidence type="ECO:0000313" key="3">
    <source>
        <dbReference type="EMBL" id="CAL2104947.1"/>
    </source>
</evidence>
<reference evidence="3 4" key="1">
    <citation type="submission" date="2024-05" db="EMBL/GenBank/DDBJ databases">
        <authorList>
            <person name="Duchaud E."/>
        </authorList>
    </citation>
    <scope>NUCLEOTIDE SEQUENCE [LARGE SCALE GENOMIC DNA]</scope>
    <source>
        <strain evidence="3">Ena-SAMPLE-TAB-13-05-2024-13:56:06:370-140305</strain>
    </source>
</reference>
<dbReference type="RefSeq" id="WP_348702633.1">
    <property type="nucleotide sequence ID" value="NZ_CAXIYA010000005.1"/>
</dbReference>
<feature type="signal peptide" evidence="1">
    <location>
        <begin position="1"/>
        <end position="27"/>
    </location>
</feature>
<keyword evidence="1" id="KW-0732">Signal</keyword>
<evidence type="ECO:0000256" key="1">
    <source>
        <dbReference type="SAM" id="SignalP"/>
    </source>
</evidence>
<sequence length="292" mass="33119">MHYKIICIKKALLSLTLLLASSFTILAQDDLLDELDSDSSNQTQFDLPAFKTLKIGNLQSTKIADKGDLYLIVSHRFGPLEEGLETFFGLDQANTKIELLYSFWDGVQFSISRESFERTFAAAAKFRLAKQSNKFPLNLAGYATINRNTEIKDSSFPNFTLKDSDKYSYSLQLLASRRFSKEFSFQIAPTLIRENLQVLDIVKEANHNQFAMGFGGRYKISKRVSLNAEYVYNFNRHKDSRYTNPYTFGVDIETGGHVFQLLFTNAQSSNEPGFISKASGDIAFGFNIVRVF</sequence>
<name>A0ABM9PH62_9FLAO</name>
<gene>
    <name evidence="3" type="ORF">T190115A13A_110083</name>
</gene>
<organism evidence="3 4">
    <name type="scientific">Tenacibaculum vairaonense</name>
    <dbReference type="NCBI Taxonomy" id="3137860"/>
    <lineage>
        <taxon>Bacteria</taxon>
        <taxon>Pseudomonadati</taxon>
        <taxon>Bacteroidota</taxon>
        <taxon>Flavobacteriia</taxon>
        <taxon>Flavobacteriales</taxon>
        <taxon>Flavobacteriaceae</taxon>
        <taxon>Tenacibaculum</taxon>
    </lineage>
</organism>
<dbReference type="Pfam" id="PF19089">
    <property type="entry name" value="DUF5777"/>
    <property type="match status" value="1"/>
</dbReference>
<dbReference type="EMBL" id="CAXJRC010000002">
    <property type="protein sequence ID" value="CAL2104947.1"/>
    <property type="molecule type" value="Genomic_DNA"/>
</dbReference>
<evidence type="ECO:0000259" key="2">
    <source>
        <dbReference type="Pfam" id="PF19089"/>
    </source>
</evidence>
<protein>
    <recommendedName>
        <fullName evidence="2">DUF5777 domain-containing protein</fullName>
    </recommendedName>
</protein>
<feature type="domain" description="DUF5777" evidence="2">
    <location>
        <begin position="50"/>
        <end position="292"/>
    </location>
</feature>
<comment type="caution">
    <text evidence="3">The sequence shown here is derived from an EMBL/GenBank/DDBJ whole genome shotgun (WGS) entry which is preliminary data.</text>
</comment>
<keyword evidence="4" id="KW-1185">Reference proteome</keyword>
<dbReference type="InterPro" id="IPR045916">
    <property type="entry name" value="DUF5777"/>
</dbReference>